<reference evidence="2 3" key="1">
    <citation type="submission" date="2023-08" db="EMBL/GenBank/DDBJ databases">
        <title>Black Yeasts Isolated from many extreme environments.</title>
        <authorList>
            <person name="Coleine C."/>
            <person name="Stajich J.E."/>
            <person name="Selbmann L."/>
        </authorList>
    </citation>
    <scope>NUCLEOTIDE SEQUENCE [LARGE SCALE GENOMIC DNA]</scope>
    <source>
        <strain evidence="2 3">CCFEE 5792</strain>
    </source>
</reference>
<name>A0AAV9NA12_9EURO</name>
<evidence type="ECO:0000313" key="3">
    <source>
        <dbReference type="Proteomes" id="UP001358417"/>
    </source>
</evidence>
<feature type="compositionally biased region" description="Polar residues" evidence="1">
    <location>
        <begin position="311"/>
        <end position="320"/>
    </location>
</feature>
<evidence type="ECO:0008006" key="4">
    <source>
        <dbReference type="Google" id="ProtNLM"/>
    </source>
</evidence>
<dbReference type="Proteomes" id="UP001358417">
    <property type="component" value="Unassembled WGS sequence"/>
</dbReference>
<accession>A0AAV9NA12</accession>
<feature type="region of interest" description="Disordered" evidence="1">
    <location>
        <begin position="296"/>
        <end position="320"/>
    </location>
</feature>
<organism evidence="2 3">
    <name type="scientific">Exophiala bonariae</name>
    <dbReference type="NCBI Taxonomy" id="1690606"/>
    <lineage>
        <taxon>Eukaryota</taxon>
        <taxon>Fungi</taxon>
        <taxon>Dikarya</taxon>
        <taxon>Ascomycota</taxon>
        <taxon>Pezizomycotina</taxon>
        <taxon>Eurotiomycetes</taxon>
        <taxon>Chaetothyriomycetidae</taxon>
        <taxon>Chaetothyriales</taxon>
        <taxon>Herpotrichiellaceae</taxon>
        <taxon>Exophiala</taxon>
    </lineage>
</organism>
<evidence type="ECO:0000313" key="2">
    <source>
        <dbReference type="EMBL" id="KAK5052662.1"/>
    </source>
</evidence>
<dbReference type="AlphaFoldDB" id="A0AAV9NA12"/>
<protein>
    <recommendedName>
        <fullName evidence="4">FAR1 domain-containing protein</fullName>
    </recommendedName>
</protein>
<dbReference type="RefSeq" id="XP_064706362.1">
    <property type="nucleotide sequence ID" value="XM_064846137.1"/>
</dbReference>
<keyword evidence="3" id="KW-1185">Reference proteome</keyword>
<proteinExistence type="predicted"/>
<comment type="caution">
    <text evidence="2">The sequence shown here is derived from an EMBL/GenBank/DDBJ whole genome shotgun (WGS) entry which is preliminary data.</text>
</comment>
<gene>
    <name evidence="2" type="ORF">LTR84_002527</name>
</gene>
<sequence>MQSTASLTSIFRIITKCFNHRTTSVHPPILRANLLRILVVIMDGLHAIHPDFQPSVLQPPVLQQTVLPPAHEIPITPLIQPRFQGEIATPNLQPTEDQHYQTFSNPQNRRFTSFEALLLYINDWSQARGYSMRIATRGKRGKDGDYNSYYLCCSRANNRSSYVATGQRKRVSNATDCPYKMTIARETDHNPPYYYIRKYGEPAQHNHDPLPVTTEHANMQRLYVQGREARQKLNQAVHAAKAALDKLVEDEGEEDDWALSSVATGAESRAVKNDACESALANLDVARRALIQHYDEVQNSEKPKKKKQRVTDVNSNLQIS</sequence>
<dbReference type="GeneID" id="89970735"/>
<dbReference type="EMBL" id="JAVRRD010000013">
    <property type="protein sequence ID" value="KAK5052662.1"/>
    <property type="molecule type" value="Genomic_DNA"/>
</dbReference>
<evidence type="ECO:0000256" key="1">
    <source>
        <dbReference type="SAM" id="MobiDB-lite"/>
    </source>
</evidence>